<keyword evidence="4" id="KW-0804">Transcription</keyword>
<dbReference type="EMBL" id="JAVIJP010000002">
    <property type="protein sequence ID" value="KAL3654957.1"/>
    <property type="molecule type" value="Genomic_DNA"/>
</dbReference>
<gene>
    <name evidence="7" type="ORF">CASFOL_000743</name>
</gene>
<proteinExistence type="predicted"/>
<keyword evidence="2" id="KW-0805">Transcription regulation</keyword>
<dbReference type="Gene3D" id="3.40.1810.10">
    <property type="entry name" value="Transcription factor, MADS-box"/>
    <property type="match status" value="1"/>
</dbReference>
<dbReference type="CDD" id="cd00120">
    <property type="entry name" value="MADS"/>
    <property type="match status" value="1"/>
</dbReference>
<dbReference type="SUPFAM" id="SSF55455">
    <property type="entry name" value="SRF-like"/>
    <property type="match status" value="1"/>
</dbReference>
<dbReference type="PRINTS" id="PR00404">
    <property type="entry name" value="MADSDOMAIN"/>
</dbReference>
<dbReference type="Proteomes" id="UP001632038">
    <property type="component" value="Unassembled WGS sequence"/>
</dbReference>
<dbReference type="GO" id="GO:0003677">
    <property type="term" value="F:DNA binding"/>
    <property type="evidence" value="ECO:0007669"/>
    <property type="project" value="UniProtKB-KW"/>
</dbReference>
<evidence type="ECO:0000313" key="8">
    <source>
        <dbReference type="Proteomes" id="UP001632038"/>
    </source>
</evidence>
<evidence type="ECO:0000256" key="4">
    <source>
        <dbReference type="ARBA" id="ARBA00023163"/>
    </source>
</evidence>
<dbReference type="PANTHER" id="PTHR48019">
    <property type="entry name" value="SERUM RESPONSE FACTOR HOMOLOG"/>
    <property type="match status" value="1"/>
</dbReference>
<evidence type="ECO:0000256" key="5">
    <source>
        <dbReference type="ARBA" id="ARBA00023242"/>
    </source>
</evidence>
<organism evidence="7 8">
    <name type="scientific">Castilleja foliolosa</name>
    <dbReference type="NCBI Taxonomy" id="1961234"/>
    <lineage>
        <taxon>Eukaryota</taxon>
        <taxon>Viridiplantae</taxon>
        <taxon>Streptophyta</taxon>
        <taxon>Embryophyta</taxon>
        <taxon>Tracheophyta</taxon>
        <taxon>Spermatophyta</taxon>
        <taxon>Magnoliopsida</taxon>
        <taxon>eudicotyledons</taxon>
        <taxon>Gunneridae</taxon>
        <taxon>Pentapetalae</taxon>
        <taxon>asterids</taxon>
        <taxon>lamiids</taxon>
        <taxon>Lamiales</taxon>
        <taxon>Orobanchaceae</taxon>
        <taxon>Pedicularideae</taxon>
        <taxon>Castillejinae</taxon>
        <taxon>Castilleja</taxon>
    </lineage>
</organism>
<dbReference type="GO" id="GO:0005634">
    <property type="term" value="C:nucleus"/>
    <property type="evidence" value="ECO:0007669"/>
    <property type="project" value="UniProtKB-SubCell"/>
</dbReference>
<evidence type="ECO:0000256" key="2">
    <source>
        <dbReference type="ARBA" id="ARBA00023015"/>
    </source>
</evidence>
<evidence type="ECO:0000256" key="3">
    <source>
        <dbReference type="ARBA" id="ARBA00023125"/>
    </source>
</evidence>
<dbReference type="InterPro" id="IPR050142">
    <property type="entry name" value="MADS-box/MEF2_TF"/>
</dbReference>
<dbReference type="InterPro" id="IPR036879">
    <property type="entry name" value="TF_MADSbox_sf"/>
</dbReference>
<accession>A0ABD3EL78</accession>
<protein>
    <recommendedName>
        <fullName evidence="6">MADS-box domain-containing protein</fullName>
    </recommendedName>
</protein>
<name>A0ABD3EL78_9LAMI</name>
<keyword evidence="3" id="KW-0238">DNA-binding</keyword>
<dbReference type="Pfam" id="PF00319">
    <property type="entry name" value="SRF-TF"/>
    <property type="match status" value="1"/>
</dbReference>
<reference evidence="8" key="1">
    <citation type="journal article" date="2024" name="IScience">
        <title>Strigolactones Initiate the Formation of Haustorium-like Structures in Castilleja.</title>
        <authorList>
            <person name="Buerger M."/>
            <person name="Peterson D."/>
            <person name="Chory J."/>
        </authorList>
    </citation>
    <scope>NUCLEOTIDE SEQUENCE [LARGE SCALE GENOMIC DNA]</scope>
</reference>
<keyword evidence="5" id="KW-0539">Nucleus</keyword>
<comment type="subcellular location">
    <subcellularLocation>
        <location evidence="1">Nucleus</location>
    </subcellularLocation>
</comment>
<evidence type="ECO:0000313" key="7">
    <source>
        <dbReference type="EMBL" id="KAL3654957.1"/>
    </source>
</evidence>
<comment type="caution">
    <text evidence="7">The sequence shown here is derived from an EMBL/GenBank/DDBJ whole genome shotgun (WGS) entry which is preliminary data.</text>
</comment>
<dbReference type="AlphaFoldDB" id="A0ABD3EL78"/>
<dbReference type="PROSITE" id="PS50066">
    <property type="entry name" value="MADS_BOX_2"/>
    <property type="match status" value="1"/>
</dbReference>
<keyword evidence="8" id="KW-1185">Reference proteome</keyword>
<sequence>MGRAKLNMELIADKKSRNRTFNTRKEGLIKKIHELKTLCDVKVCMIIYGPKQETGFIEPEIWPPNIDQVRCFLTDIYKPTANKNSGSNKTVGLCDFFSDRKRKIEGDLAKLRKKNVEAKYPARPEIMNIMTEAGLREFAAYLRNKSGYVKSRIEFLRRNKEGWAQSHDFYNPPGLQRIESHIIQHDPTIDHNAMMMLLMNANNDHCVKFAGDGPKPLAQHYGTSLTVQGARPYIPVVAPPVGPYMQMMPVPPQWSEQFMWMTPESDN</sequence>
<feature type="domain" description="MADS-box" evidence="6">
    <location>
        <begin position="1"/>
        <end position="51"/>
    </location>
</feature>
<evidence type="ECO:0000259" key="6">
    <source>
        <dbReference type="PROSITE" id="PS50066"/>
    </source>
</evidence>
<dbReference type="InterPro" id="IPR002100">
    <property type="entry name" value="TF_MADSbox"/>
</dbReference>
<evidence type="ECO:0000256" key="1">
    <source>
        <dbReference type="ARBA" id="ARBA00004123"/>
    </source>
</evidence>
<dbReference type="SMART" id="SM00432">
    <property type="entry name" value="MADS"/>
    <property type="match status" value="1"/>
</dbReference>